<dbReference type="Proteomes" id="UP001597319">
    <property type="component" value="Unassembled WGS sequence"/>
</dbReference>
<name>A0ABW5LFX5_9FLAO</name>
<dbReference type="RefSeq" id="WP_378293441.1">
    <property type="nucleotide sequence ID" value="NZ_JBHULE010000019.1"/>
</dbReference>
<evidence type="ECO:0000313" key="3">
    <source>
        <dbReference type="Proteomes" id="UP001597319"/>
    </source>
</evidence>
<proteinExistence type="predicted"/>
<keyword evidence="1" id="KW-0812">Transmembrane</keyword>
<reference evidence="3" key="1">
    <citation type="journal article" date="2019" name="Int. J. Syst. Evol. Microbiol.">
        <title>The Global Catalogue of Microorganisms (GCM) 10K type strain sequencing project: providing services to taxonomists for standard genome sequencing and annotation.</title>
        <authorList>
            <consortium name="The Broad Institute Genomics Platform"/>
            <consortium name="The Broad Institute Genome Sequencing Center for Infectious Disease"/>
            <person name="Wu L."/>
            <person name="Ma J."/>
        </authorList>
    </citation>
    <scope>NUCLEOTIDE SEQUENCE [LARGE SCALE GENOMIC DNA]</scope>
    <source>
        <strain evidence="3">KCTC 52274</strain>
    </source>
</reference>
<keyword evidence="1" id="KW-1133">Transmembrane helix</keyword>
<organism evidence="2 3">
    <name type="scientific">Aquimarina rubra</name>
    <dbReference type="NCBI Taxonomy" id="1920033"/>
    <lineage>
        <taxon>Bacteria</taxon>
        <taxon>Pseudomonadati</taxon>
        <taxon>Bacteroidota</taxon>
        <taxon>Flavobacteriia</taxon>
        <taxon>Flavobacteriales</taxon>
        <taxon>Flavobacteriaceae</taxon>
        <taxon>Aquimarina</taxon>
    </lineage>
</organism>
<feature type="transmembrane region" description="Helical" evidence="1">
    <location>
        <begin position="47"/>
        <end position="64"/>
    </location>
</feature>
<evidence type="ECO:0008006" key="4">
    <source>
        <dbReference type="Google" id="ProtNLM"/>
    </source>
</evidence>
<sequence length="142" mass="16290">MKKYRPTLLYIIKIFGLVVGAAFCVFIISLFTNIISFFVESSFFEKVIFILLIAVLVLAAFQIIRSNNPTIILDNNHMMIGRQKLNYDQIKKFYPAKGGSEPYLVTKAGHKIDLEISWFGKNDRAEIENIILEKVQSLTKKL</sequence>
<accession>A0ABW5LFX5</accession>
<keyword evidence="3" id="KW-1185">Reference proteome</keyword>
<gene>
    <name evidence="2" type="ORF">ACFSR1_13780</name>
</gene>
<dbReference type="EMBL" id="JBHULE010000019">
    <property type="protein sequence ID" value="MFD2563745.1"/>
    <property type="molecule type" value="Genomic_DNA"/>
</dbReference>
<evidence type="ECO:0000256" key="1">
    <source>
        <dbReference type="SAM" id="Phobius"/>
    </source>
</evidence>
<feature type="transmembrane region" description="Helical" evidence="1">
    <location>
        <begin position="7"/>
        <end position="35"/>
    </location>
</feature>
<evidence type="ECO:0000313" key="2">
    <source>
        <dbReference type="EMBL" id="MFD2563745.1"/>
    </source>
</evidence>
<keyword evidence="1" id="KW-0472">Membrane</keyword>
<comment type="caution">
    <text evidence="2">The sequence shown here is derived from an EMBL/GenBank/DDBJ whole genome shotgun (WGS) entry which is preliminary data.</text>
</comment>
<protein>
    <recommendedName>
        <fullName evidence="4">PH domain-containing protein</fullName>
    </recommendedName>
</protein>